<dbReference type="GO" id="GO:0008168">
    <property type="term" value="F:methyltransferase activity"/>
    <property type="evidence" value="ECO:0007669"/>
    <property type="project" value="UniProtKB-KW"/>
</dbReference>
<organism evidence="2 3">
    <name type="scientific">Candidatus Pullichristensenella excrementigallinarum</name>
    <dbReference type="NCBI Taxonomy" id="2840907"/>
    <lineage>
        <taxon>Bacteria</taxon>
        <taxon>Bacillati</taxon>
        <taxon>Bacillota</taxon>
        <taxon>Clostridia</taxon>
        <taxon>Candidatus Pullichristensenella</taxon>
    </lineage>
</organism>
<dbReference type="InterPro" id="IPR006342">
    <property type="entry name" value="FkbM_mtfrase"/>
</dbReference>
<dbReference type="Pfam" id="PF05050">
    <property type="entry name" value="Methyltransf_21"/>
    <property type="match status" value="1"/>
</dbReference>
<name>A0A9D1LDI3_9FIRM</name>
<dbReference type="PANTHER" id="PTHR34203">
    <property type="entry name" value="METHYLTRANSFERASE, FKBM FAMILY PROTEIN"/>
    <property type="match status" value="1"/>
</dbReference>
<dbReference type="SUPFAM" id="SSF53335">
    <property type="entry name" value="S-adenosyl-L-methionine-dependent methyltransferases"/>
    <property type="match status" value="1"/>
</dbReference>
<comment type="caution">
    <text evidence="2">The sequence shown here is derived from an EMBL/GenBank/DDBJ whole genome shotgun (WGS) entry which is preliminary data.</text>
</comment>
<dbReference type="NCBIfam" id="TIGR01444">
    <property type="entry name" value="fkbM_fam"/>
    <property type="match status" value="1"/>
</dbReference>
<dbReference type="InterPro" id="IPR052514">
    <property type="entry name" value="SAM-dependent_MTase"/>
</dbReference>
<dbReference type="Gene3D" id="3.40.50.150">
    <property type="entry name" value="Vaccinia Virus protein VP39"/>
    <property type="match status" value="1"/>
</dbReference>
<dbReference type="InterPro" id="IPR029063">
    <property type="entry name" value="SAM-dependent_MTases_sf"/>
</dbReference>
<sequence>QYDFTTTSQTKEYLFDDYFDLDLVQCSPEEVMVDLGAYTGDTVLSYLANYGEDCYKKIYCYEITPASFETLRKNLEKYRDIEFRMKGVGDAVGKMRVVGNKASASANTLGEAGEGEEVSVTTLDADIPERITLLKADIEGFEQKALLGARNHILKDHPKLLIAVYHNNEDLWKIPQMIHDLSSDYKFYLRYKSSPIYPTEITLIAV</sequence>
<keyword evidence="2" id="KW-0489">Methyltransferase</keyword>
<dbReference type="AlphaFoldDB" id="A0A9D1LDI3"/>
<evidence type="ECO:0000313" key="2">
    <source>
        <dbReference type="EMBL" id="HIU34856.1"/>
    </source>
</evidence>
<dbReference type="PANTHER" id="PTHR34203:SF15">
    <property type="entry name" value="SLL1173 PROTEIN"/>
    <property type="match status" value="1"/>
</dbReference>
<reference evidence="2" key="2">
    <citation type="journal article" date="2021" name="PeerJ">
        <title>Extensive microbial diversity within the chicken gut microbiome revealed by metagenomics and culture.</title>
        <authorList>
            <person name="Gilroy R."/>
            <person name="Ravi A."/>
            <person name="Getino M."/>
            <person name="Pursley I."/>
            <person name="Horton D.L."/>
            <person name="Alikhan N.F."/>
            <person name="Baker D."/>
            <person name="Gharbi K."/>
            <person name="Hall N."/>
            <person name="Watson M."/>
            <person name="Adriaenssens E.M."/>
            <person name="Foster-Nyarko E."/>
            <person name="Jarju S."/>
            <person name="Secka A."/>
            <person name="Antonio M."/>
            <person name="Oren A."/>
            <person name="Chaudhuri R.R."/>
            <person name="La Ragione R."/>
            <person name="Hildebrand F."/>
            <person name="Pallen M.J."/>
        </authorList>
    </citation>
    <scope>NUCLEOTIDE SEQUENCE</scope>
    <source>
        <strain evidence="2">ChiHcec3-11533</strain>
    </source>
</reference>
<accession>A0A9D1LDI3</accession>
<feature type="domain" description="Methyltransferase FkbM" evidence="1">
    <location>
        <begin position="34"/>
        <end position="179"/>
    </location>
</feature>
<protein>
    <submittedName>
        <fullName evidence="2">FkbM family methyltransferase</fullName>
    </submittedName>
</protein>
<dbReference type="GO" id="GO:0032259">
    <property type="term" value="P:methylation"/>
    <property type="evidence" value="ECO:0007669"/>
    <property type="project" value="UniProtKB-KW"/>
</dbReference>
<gene>
    <name evidence="2" type="ORF">IAB02_09850</name>
</gene>
<dbReference type="EMBL" id="DVMU01000209">
    <property type="protein sequence ID" value="HIU34856.1"/>
    <property type="molecule type" value="Genomic_DNA"/>
</dbReference>
<evidence type="ECO:0000313" key="3">
    <source>
        <dbReference type="Proteomes" id="UP000824072"/>
    </source>
</evidence>
<reference evidence="2" key="1">
    <citation type="submission" date="2020-10" db="EMBL/GenBank/DDBJ databases">
        <authorList>
            <person name="Gilroy R."/>
        </authorList>
    </citation>
    <scope>NUCLEOTIDE SEQUENCE</scope>
    <source>
        <strain evidence="2">ChiHcec3-11533</strain>
    </source>
</reference>
<feature type="non-terminal residue" evidence="2">
    <location>
        <position position="1"/>
    </location>
</feature>
<dbReference type="Proteomes" id="UP000824072">
    <property type="component" value="Unassembled WGS sequence"/>
</dbReference>
<evidence type="ECO:0000259" key="1">
    <source>
        <dbReference type="Pfam" id="PF05050"/>
    </source>
</evidence>
<proteinExistence type="predicted"/>
<keyword evidence="2" id="KW-0808">Transferase</keyword>